<gene>
    <name evidence="3" type="ORF">PPENT_87.1.T0920175</name>
</gene>
<dbReference type="InterPro" id="IPR001005">
    <property type="entry name" value="SANT/Myb"/>
</dbReference>
<dbReference type="AlphaFoldDB" id="A0A8S1WJM4"/>
<feature type="domain" description="HTH myb-type" evidence="2">
    <location>
        <begin position="252"/>
        <end position="306"/>
    </location>
</feature>
<dbReference type="EMBL" id="CAJJDO010000092">
    <property type="protein sequence ID" value="CAD8188930.1"/>
    <property type="molecule type" value="Genomic_DNA"/>
</dbReference>
<proteinExistence type="predicted"/>
<dbReference type="GO" id="GO:0000978">
    <property type="term" value="F:RNA polymerase II cis-regulatory region sequence-specific DNA binding"/>
    <property type="evidence" value="ECO:0007669"/>
    <property type="project" value="TreeGrafter"/>
</dbReference>
<evidence type="ECO:0008006" key="5">
    <source>
        <dbReference type="Google" id="ProtNLM"/>
    </source>
</evidence>
<dbReference type="InterPro" id="IPR017930">
    <property type="entry name" value="Myb_dom"/>
</dbReference>
<feature type="domain" description="Myb-like" evidence="1">
    <location>
        <begin position="194"/>
        <end position="251"/>
    </location>
</feature>
<dbReference type="PANTHER" id="PTHR45614">
    <property type="entry name" value="MYB PROTEIN-RELATED"/>
    <property type="match status" value="1"/>
</dbReference>
<protein>
    <recommendedName>
        <fullName evidence="5">Homeodomain protein</fullName>
    </recommendedName>
</protein>
<dbReference type="CDD" id="cd00167">
    <property type="entry name" value="SANT"/>
    <property type="match status" value="2"/>
</dbReference>
<feature type="domain" description="Myb-like" evidence="1">
    <location>
        <begin position="252"/>
        <end position="302"/>
    </location>
</feature>
<name>A0A8S1WJM4_9CILI</name>
<dbReference type="PROSITE" id="PS50090">
    <property type="entry name" value="MYB_LIKE"/>
    <property type="match status" value="2"/>
</dbReference>
<evidence type="ECO:0000313" key="4">
    <source>
        <dbReference type="Proteomes" id="UP000689195"/>
    </source>
</evidence>
<dbReference type="Proteomes" id="UP000689195">
    <property type="component" value="Unassembled WGS sequence"/>
</dbReference>
<keyword evidence="4" id="KW-1185">Reference proteome</keyword>
<evidence type="ECO:0000313" key="3">
    <source>
        <dbReference type="EMBL" id="CAD8188930.1"/>
    </source>
</evidence>
<dbReference type="SMART" id="SM00717">
    <property type="entry name" value="SANT"/>
    <property type="match status" value="3"/>
</dbReference>
<evidence type="ECO:0000259" key="1">
    <source>
        <dbReference type="PROSITE" id="PS50090"/>
    </source>
</evidence>
<evidence type="ECO:0000259" key="2">
    <source>
        <dbReference type="PROSITE" id="PS51294"/>
    </source>
</evidence>
<accession>A0A8S1WJM4</accession>
<dbReference type="GO" id="GO:0005634">
    <property type="term" value="C:nucleus"/>
    <property type="evidence" value="ECO:0007669"/>
    <property type="project" value="TreeGrafter"/>
</dbReference>
<dbReference type="GO" id="GO:0000981">
    <property type="term" value="F:DNA-binding transcription factor activity, RNA polymerase II-specific"/>
    <property type="evidence" value="ECO:0007669"/>
    <property type="project" value="TreeGrafter"/>
</dbReference>
<reference evidence="3" key="1">
    <citation type="submission" date="2021-01" db="EMBL/GenBank/DDBJ databases">
        <authorList>
            <consortium name="Genoscope - CEA"/>
            <person name="William W."/>
        </authorList>
    </citation>
    <scope>NUCLEOTIDE SEQUENCE</scope>
</reference>
<dbReference type="PANTHER" id="PTHR45614:SF271">
    <property type="entry name" value="MYB DNA BINDING PROTEIN_ TRANSCRIPTION FACTOR-LIKE PROTEIN"/>
    <property type="match status" value="1"/>
</dbReference>
<comment type="caution">
    <text evidence="3">The sequence shown here is derived from an EMBL/GenBank/DDBJ whole genome shotgun (WGS) entry which is preliminary data.</text>
</comment>
<dbReference type="PROSITE" id="PS51294">
    <property type="entry name" value="HTH_MYB"/>
    <property type="match status" value="1"/>
</dbReference>
<organism evidence="3 4">
    <name type="scientific">Paramecium pentaurelia</name>
    <dbReference type="NCBI Taxonomy" id="43138"/>
    <lineage>
        <taxon>Eukaryota</taxon>
        <taxon>Sar</taxon>
        <taxon>Alveolata</taxon>
        <taxon>Ciliophora</taxon>
        <taxon>Intramacronucleata</taxon>
        <taxon>Oligohymenophorea</taxon>
        <taxon>Peniculida</taxon>
        <taxon>Parameciidae</taxon>
        <taxon>Paramecium</taxon>
    </lineage>
</organism>
<dbReference type="OrthoDB" id="301676at2759"/>
<sequence length="455" mass="55643">MDIIKLRDDQQFWNTFSEKLLIKVINYQFKFKYNIILNIGYYNRDNKLQIFLKQLIFFNEKIRLESFIQYLNFMMQQREGASSEWQKFLEYTKNANPLDYGKIGQYVKIKLTKFPTDHFLIDYYENVFSNVTNSKNRKKWHQMDKYLLIWCVAKLLQVQERANLVPNDKDWDIISEVLQVDTQLIKLKWISLLHSNLRIHQWTREEDQILQDIAEQFYDKNNWTELTIKFNSLSKTQRYPKQIRERWKNVLNPTIQKCLWDSKEKMNLIQLVYKYGKRWSLIQHHIKGRSENQIKNQYNGIMRNLKKVKITNEQERELLLNIIQNPNQQMQNLIDDYYLKVITTKETQKNGLIREDIKLENNLRIKEQTQIFEQAPETQKILQFQFPSTFENQIQNLPQLNNVYQNPSYQLHHHNSLVQYPLPLYQPYQYIQQYNSYKPNFYSQNYAHIRFPYYM</sequence>
<dbReference type="InterPro" id="IPR050560">
    <property type="entry name" value="MYB_TF"/>
</dbReference>
<dbReference type="Pfam" id="PF13921">
    <property type="entry name" value="Myb_DNA-bind_6"/>
    <property type="match status" value="1"/>
</dbReference>